<dbReference type="AlphaFoldDB" id="A0A1E7QL70"/>
<evidence type="ECO:0000313" key="2">
    <source>
        <dbReference type="Proteomes" id="UP000175679"/>
    </source>
</evidence>
<protein>
    <submittedName>
        <fullName evidence="1">Uncharacterized protein</fullName>
    </submittedName>
</protein>
<accession>A0A1E7QL70</accession>
<keyword evidence="2" id="KW-1185">Reference proteome</keyword>
<evidence type="ECO:0000313" key="1">
    <source>
        <dbReference type="EMBL" id="OEY87157.1"/>
    </source>
</evidence>
<sequence length="215" mass="25439">MSKFQSYKISSKLTNSESRTKKSRDKFWKQFEKQINKDKRNSKIIRHINHDIKNHHNIEERLNTLLKLTEQAESFLKEHKNEWQIKSDSSIVFHEISTTVLTKRSIRKRKLHNKTLSSNQDDFEEALNYIKSLEVKVGITLKALKQYEHSAPDTDKIWEIIKALIKKIKAYFQEYFPRFTKKTDTMKNLSVINPSTIVTWPECNVQLISITNIAC</sequence>
<reference evidence="1 2" key="1">
    <citation type="submission" date="2016-09" db="EMBL/GenBank/DDBJ databases">
        <title>Genomic evidence for plant-parasitic nematodes as the earliest Wolbachia hosts.</title>
        <authorList>
            <person name="Brown A.M."/>
            <person name="Wasala S.K."/>
            <person name="Howe D.K."/>
            <person name="Peetz A.B."/>
            <person name="Zasada I.A."/>
            <person name="Denver D.R."/>
        </authorList>
    </citation>
    <scope>NUCLEOTIDE SEQUENCE [LARGE SCALE GENOMIC DNA]</scope>
    <source>
        <strain evidence="2">wPpe</strain>
    </source>
</reference>
<dbReference type="Proteomes" id="UP000175679">
    <property type="component" value="Unassembled WGS sequence"/>
</dbReference>
<name>A0A1E7QL70_WOLPI</name>
<gene>
    <name evidence="1" type="ORF">BIY23_01610</name>
</gene>
<proteinExistence type="predicted"/>
<dbReference type="EMBL" id="MJMG01000001">
    <property type="protein sequence ID" value="OEY87157.1"/>
    <property type="molecule type" value="Genomic_DNA"/>
</dbReference>
<comment type="caution">
    <text evidence="1">The sequence shown here is derived from an EMBL/GenBank/DDBJ whole genome shotgun (WGS) entry which is preliminary data.</text>
</comment>
<dbReference type="RefSeq" id="WP_070064806.1">
    <property type="nucleotide sequence ID" value="NZ_MJMG01000001.1"/>
</dbReference>
<organism evidence="1 2">
    <name type="scientific">Wolbachia pipientis</name>
    <dbReference type="NCBI Taxonomy" id="955"/>
    <lineage>
        <taxon>Bacteria</taxon>
        <taxon>Pseudomonadati</taxon>
        <taxon>Pseudomonadota</taxon>
        <taxon>Alphaproteobacteria</taxon>
        <taxon>Rickettsiales</taxon>
        <taxon>Anaplasmataceae</taxon>
        <taxon>Wolbachieae</taxon>
        <taxon>Wolbachia</taxon>
    </lineage>
</organism>